<evidence type="ECO:0000313" key="2">
    <source>
        <dbReference type="Proteomes" id="UP000002384"/>
    </source>
</evidence>
<dbReference type="RefSeq" id="WP_015955425.1">
    <property type="nucleotide sequence ID" value="NC_011729.1"/>
</dbReference>
<gene>
    <name evidence="1" type="ordered locus">PCC7424_3435</name>
</gene>
<keyword evidence="2" id="KW-1185">Reference proteome</keyword>
<name>B7KFB4_GLOC7</name>
<dbReference type="HOGENOM" id="CLU_1224246_0_0_3"/>
<protein>
    <submittedName>
        <fullName evidence="1">Uncharacterized protein</fullName>
    </submittedName>
</protein>
<dbReference type="eggNOG" id="ENOG503446X">
    <property type="taxonomic scope" value="Bacteria"/>
</dbReference>
<accession>B7KFB4</accession>
<dbReference type="OrthoDB" id="9883166at2"/>
<reference evidence="2" key="1">
    <citation type="journal article" date="2011" name="MBio">
        <title>Novel metabolic attributes of the genus Cyanothece, comprising a group of unicellular nitrogen-fixing Cyanobacteria.</title>
        <authorList>
            <person name="Bandyopadhyay A."/>
            <person name="Elvitigala T."/>
            <person name="Welsh E."/>
            <person name="Stockel J."/>
            <person name="Liberton M."/>
            <person name="Min H."/>
            <person name="Sherman L.A."/>
            <person name="Pakrasi H.B."/>
        </authorList>
    </citation>
    <scope>NUCLEOTIDE SEQUENCE [LARGE SCALE GENOMIC DNA]</scope>
    <source>
        <strain evidence="2">PCC 7424</strain>
    </source>
</reference>
<dbReference type="KEGG" id="cyc:PCC7424_3435"/>
<proteinExistence type="predicted"/>
<sequence>MNSPRNLVQKSVFNWIVQWSRDFVFSPSISNNTKYLSQKKSTNGKGVIYQVSNQRPASLVTYKFLHEDGKGEILIVLSDLRQFYTTLDQEILRNAENGELEKTEYLCRQRKQIKLNLYTHRLQIFRIKNRQQLTWLIDIDFHKEYSYGSGTAVKVIKSLLFFFLEHPFICPDYRDILDLIAAYNWSHLIIEKSQEFYQNFTSERINCIYSYYTIANSIYKKRLIKAQSIK</sequence>
<organism evidence="1 2">
    <name type="scientific">Gloeothece citriformis (strain PCC 7424)</name>
    <name type="common">Cyanothece sp. (strain PCC 7424)</name>
    <dbReference type="NCBI Taxonomy" id="65393"/>
    <lineage>
        <taxon>Bacteria</taxon>
        <taxon>Bacillati</taxon>
        <taxon>Cyanobacteriota</taxon>
        <taxon>Cyanophyceae</taxon>
        <taxon>Oscillatoriophycideae</taxon>
        <taxon>Chroococcales</taxon>
        <taxon>Aphanothecaceae</taxon>
        <taxon>Gloeothece</taxon>
        <taxon>Gloeothece citriformis</taxon>
    </lineage>
</organism>
<dbReference type="EMBL" id="CP001291">
    <property type="protein sequence ID" value="ACK71830.1"/>
    <property type="molecule type" value="Genomic_DNA"/>
</dbReference>
<dbReference type="Proteomes" id="UP000002384">
    <property type="component" value="Chromosome"/>
</dbReference>
<evidence type="ECO:0000313" key="1">
    <source>
        <dbReference type="EMBL" id="ACK71830.1"/>
    </source>
</evidence>
<dbReference type="AlphaFoldDB" id="B7KFB4"/>